<reference evidence="1" key="1">
    <citation type="submission" date="2019-08" db="EMBL/GenBank/DDBJ databases">
        <authorList>
            <person name="Liu F."/>
        </authorList>
    </citation>
    <scope>NUCLEOTIDE SEQUENCE [LARGE SCALE GENOMIC DNA]</scope>
    <source>
        <strain evidence="1">PA1801</strain>
        <tissue evidence="1">Leaf</tissue>
    </source>
</reference>
<organism evidence="1 2">
    <name type="scientific">Gossypium australe</name>
    <dbReference type="NCBI Taxonomy" id="47621"/>
    <lineage>
        <taxon>Eukaryota</taxon>
        <taxon>Viridiplantae</taxon>
        <taxon>Streptophyta</taxon>
        <taxon>Embryophyta</taxon>
        <taxon>Tracheophyta</taxon>
        <taxon>Spermatophyta</taxon>
        <taxon>Magnoliopsida</taxon>
        <taxon>eudicotyledons</taxon>
        <taxon>Gunneridae</taxon>
        <taxon>Pentapetalae</taxon>
        <taxon>rosids</taxon>
        <taxon>malvids</taxon>
        <taxon>Malvales</taxon>
        <taxon>Malvaceae</taxon>
        <taxon>Malvoideae</taxon>
        <taxon>Gossypium</taxon>
    </lineage>
</organism>
<comment type="caution">
    <text evidence="1">The sequence shown here is derived from an EMBL/GenBank/DDBJ whole genome shotgun (WGS) entry which is preliminary data.</text>
</comment>
<dbReference type="PANTHER" id="PTHR33067:SF35">
    <property type="entry name" value="ASPARTIC PEPTIDASE DDI1-TYPE DOMAIN-CONTAINING PROTEIN"/>
    <property type="match status" value="1"/>
</dbReference>
<dbReference type="EMBL" id="SMMG02000002">
    <property type="protein sequence ID" value="KAA3483472.1"/>
    <property type="molecule type" value="Genomic_DNA"/>
</dbReference>
<dbReference type="Pfam" id="PF13650">
    <property type="entry name" value="Asp_protease_2"/>
    <property type="match status" value="1"/>
</dbReference>
<dbReference type="SUPFAM" id="SSF50630">
    <property type="entry name" value="Acid proteases"/>
    <property type="match status" value="1"/>
</dbReference>
<accession>A0A5B6WRJ8</accession>
<keyword evidence="2" id="KW-1185">Reference proteome</keyword>
<dbReference type="PANTHER" id="PTHR33067">
    <property type="entry name" value="RNA-DIRECTED DNA POLYMERASE-RELATED"/>
    <property type="match status" value="1"/>
</dbReference>
<dbReference type="InterPro" id="IPR021109">
    <property type="entry name" value="Peptidase_aspartic_dom_sf"/>
</dbReference>
<gene>
    <name evidence="1" type="ORF">EPI10_005643</name>
</gene>
<dbReference type="AlphaFoldDB" id="A0A5B6WRJ8"/>
<proteinExistence type="predicted"/>
<dbReference type="CDD" id="cd00303">
    <property type="entry name" value="retropepsin_like"/>
    <property type="match status" value="1"/>
</dbReference>
<protein>
    <submittedName>
        <fullName evidence="1">Retrovirus-related Pol polyprotein from transposon opus</fullName>
    </submittedName>
</protein>
<name>A0A5B6WRJ8_9ROSI</name>
<evidence type="ECO:0000313" key="1">
    <source>
        <dbReference type="EMBL" id="KAA3483472.1"/>
    </source>
</evidence>
<dbReference type="Proteomes" id="UP000325315">
    <property type="component" value="Unassembled WGS sequence"/>
</dbReference>
<dbReference type="Gene3D" id="2.40.70.10">
    <property type="entry name" value="Acid Proteases"/>
    <property type="match status" value="1"/>
</dbReference>
<dbReference type="OrthoDB" id="674712at2759"/>
<evidence type="ECO:0000313" key="2">
    <source>
        <dbReference type="Proteomes" id="UP000325315"/>
    </source>
</evidence>
<sequence>MDENNPPQRDMGDNNAPRTMFDFAKPHLTGAESSIIRPAISANNFELKPNRIQMIQQFVQFDGLQDEDPNTHIANFLEFCDTFKINGISDDAIRLRLFPFSLRNKDKQWLNSCRDALRRMREIQRSLEKVPTPWSTLVAISTFYNGVNPSTRQLIDSAAGGTLNKKNSTSSLRCDASRTVANPEYPSYQPGAEDEQMNYIGRLPSNTEVNPKEQIQAITAHDSNKLAEPNSIPENKIDEGASINVMPYSLFKRLGLGKPKQTRMSIQLADKTVGIPRGIIEDVLVKIDKFVFPVDFVVLDMDDDNSIPLILGRPFLATAKTKIDVATGELILRVSDESINLQALDSARTTVNKELQEEQSIRVDNFEK</sequence>